<sequence length="190" mass="21308">MFVCAGNGESFDFAISIGVGIVESSITLTQICQNQKPEFLVFVGSAGSYDKNIKILDLFISDSATQIEISHLENKSYTPLKNQINSIDSVSCETIDKIDSLGLPRAIVNSSNYISTDFFYAQKMQEKGILLENMEFFAVLSVAKRFQIPARGIFCVSNYCNAFAHQDFLKNQREVFQKIETIFLSCSYQN</sequence>
<proteinExistence type="predicted"/>
<dbReference type="EMBL" id="NXLX01000017">
    <property type="protein sequence ID" value="RDU72651.1"/>
    <property type="molecule type" value="Genomic_DNA"/>
</dbReference>
<dbReference type="Proteomes" id="UP000256695">
    <property type="component" value="Unassembled WGS sequence"/>
</dbReference>
<dbReference type="GO" id="GO:0009116">
    <property type="term" value="P:nucleoside metabolic process"/>
    <property type="evidence" value="ECO:0007669"/>
    <property type="project" value="InterPro"/>
</dbReference>
<dbReference type="GO" id="GO:0003824">
    <property type="term" value="F:catalytic activity"/>
    <property type="evidence" value="ECO:0007669"/>
    <property type="project" value="InterPro"/>
</dbReference>
<evidence type="ECO:0000259" key="1">
    <source>
        <dbReference type="Pfam" id="PF01048"/>
    </source>
</evidence>
<name>A0A3D8J738_9HELI</name>
<dbReference type="Pfam" id="PF01048">
    <property type="entry name" value="PNP_UDP_1"/>
    <property type="match status" value="1"/>
</dbReference>
<evidence type="ECO:0000313" key="2">
    <source>
        <dbReference type="EMBL" id="RDU72651.1"/>
    </source>
</evidence>
<dbReference type="OrthoDB" id="5339230at2"/>
<evidence type="ECO:0000313" key="3">
    <source>
        <dbReference type="Proteomes" id="UP000256695"/>
    </source>
</evidence>
<dbReference type="InterPro" id="IPR035994">
    <property type="entry name" value="Nucleoside_phosphorylase_sf"/>
</dbReference>
<protein>
    <submittedName>
        <fullName evidence="2">Purine-nucleoside phosphorylase</fullName>
    </submittedName>
</protein>
<comment type="caution">
    <text evidence="2">The sequence shown here is derived from an EMBL/GenBank/DDBJ whole genome shotgun (WGS) entry which is preliminary data.</text>
</comment>
<gene>
    <name evidence="2" type="ORF">CQA57_06405</name>
</gene>
<dbReference type="AlphaFoldDB" id="A0A3D8J738"/>
<reference evidence="2 3" key="1">
    <citation type="submission" date="2018-04" db="EMBL/GenBank/DDBJ databases">
        <title>Novel Campyloabacter and Helicobacter Species and Strains.</title>
        <authorList>
            <person name="Mannion A.J."/>
            <person name="Shen Z."/>
            <person name="Fox J.G."/>
        </authorList>
    </citation>
    <scope>NUCLEOTIDE SEQUENCE [LARGE SCALE GENOMIC DNA]</scope>
    <source>
        <strain evidence="2 3">MIT 04-9362</strain>
    </source>
</reference>
<feature type="domain" description="Nucleoside phosphorylase" evidence="1">
    <location>
        <begin position="14"/>
        <end position="179"/>
    </location>
</feature>
<dbReference type="Gene3D" id="3.40.50.1580">
    <property type="entry name" value="Nucleoside phosphorylase domain"/>
    <property type="match status" value="1"/>
</dbReference>
<keyword evidence="3" id="KW-1185">Reference proteome</keyword>
<dbReference type="RefSeq" id="WP_115579409.1">
    <property type="nucleotide sequence ID" value="NZ_NXLX01000017.1"/>
</dbReference>
<accession>A0A3D8J738</accession>
<dbReference type="InterPro" id="IPR000845">
    <property type="entry name" value="Nucleoside_phosphorylase_d"/>
</dbReference>
<dbReference type="SUPFAM" id="SSF53167">
    <property type="entry name" value="Purine and uridine phosphorylases"/>
    <property type="match status" value="1"/>
</dbReference>
<organism evidence="2 3">
    <name type="scientific">Helicobacter anseris</name>
    <dbReference type="NCBI Taxonomy" id="375926"/>
    <lineage>
        <taxon>Bacteria</taxon>
        <taxon>Pseudomonadati</taxon>
        <taxon>Campylobacterota</taxon>
        <taxon>Epsilonproteobacteria</taxon>
        <taxon>Campylobacterales</taxon>
        <taxon>Helicobacteraceae</taxon>
        <taxon>Helicobacter</taxon>
    </lineage>
</organism>